<reference evidence="5" key="1">
    <citation type="submission" date="2022-10" db="EMBL/GenBank/DDBJ databases">
        <authorList>
            <person name="Chen Y."/>
            <person name="Dougan E. K."/>
            <person name="Chan C."/>
            <person name="Rhodes N."/>
            <person name="Thang M."/>
        </authorList>
    </citation>
    <scope>NUCLEOTIDE SEQUENCE</scope>
</reference>
<dbReference type="EMBL" id="CAMXCT010002691">
    <property type="protein sequence ID" value="CAI3999874.1"/>
    <property type="molecule type" value="Genomic_DNA"/>
</dbReference>
<keyword evidence="3" id="KW-0732">Signal</keyword>
<feature type="compositionally biased region" description="Basic and acidic residues" evidence="1">
    <location>
        <begin position="394"/>
        <end position="411"/>
    </location>
</feature>
<name>A0A9P1G3R2_9DINO</name>
<dbReference type="EMBL" id="CAMXCT020002691">
    <property type="protein sequence ID" value="CAL1153249.1"/>
    <property type="molecule type" value="Genomic_DNA"/>
</dbReference>
<feature type="region of interest" description="Disordered" evidence="1">
    <location>
        <begin position="347"/>
        <end position="439"/>
    </location>
</feature>
<feature type="transmembrane region" description="Helical" evidence="2">
    <location>
        <begin position="1054"/>
        <end position="1080"/>
    </location>
</feature>
<evidence type="ECO:0000313" key="5">
    <source>
        <dbReference type="EMBL" id="CAI3999874.1"/>
    </source>
</evidence>
<gene>
    <name evidence="5" type="ORF">C1SCF055_LOCUS26039</name>
</gene>
<proteinExistence type="predicted"/>
<comment type="caution">
    <text evidence="5">The sequence shown here is derived from an EMBL/GenBank/DDBJ whole genome shotgun (WGS) entry which is preliminary data.</text>
</comment>
<dbReference type="Proteomes" id="UP001152797">
    <property type="component" value="Unassembled WGS sequence"/>
</dbReference>
<accession>A0A9P1G3R2</accession>
<dbReference type="InterPro" id="IPR011641">
    <property type="entry name" value="Tyr-kin_ephrin_A/B_rcpt-like"/>
</dbReference>
<evidence type="ECO:0000256" key="1">
    <source>
        <dbReference type="SAM" id="MobiDB-lite"/>
    </source>
</evidence>
<feature type="transmembrane region" description="Helical" evidence="2">
    <location>
        <begin position="736"/>
        <end position="757"/>
    </location>
</feature>
<keyword evidence="2" id="KW-0812">Transmembrane</keyword>
<sequence>MLQLALSRHLRHFTAFTVLILGCAQAQSQEISACFPSVAVPKSDRKFLTGPRGPYPIGVWVCDWPAAYVTSEVVHILLEEILGFHVVQTGPGPNTVDAFYALAGCANPLNIQDRGCSATPVATTNHINVEGWTESYARTWAQIERDYPQNAPRNLGNMGYFGKTSMFLPKGIQLAAYNQEGLILEFYRGFNVSWTEVDKYFESPSSINRDWLKPCVETRLMISEAMEEYATITGDWEGVEIVTNENGKSVRRGTCWDDYFWYAPACRDKPSKCVPFFTAGNGWNLEETMQKATAWNMPLAPAVAKTWGNFTQLPLQIDSTFYWWVPDPTFLSLDAVEITFPPFDRTAFRRGDMRTEPNPGTQKSNQRNAKQATKKNTAGRQLKQGRGKRGWGGKRGEKEEEREGWEGERRVVSQAMREASMSPPGGKREGAPSYTEVSRPKDLQTLAPEAHQLVRDMVMDLETVNDMLRDQKKTGDSSRAVACRWLQGHEDVWKPWLPDPTKCFSGFGLYHPPSNSFVKDRRNPVSLACSPCPSGTFSSKLVDGAGITFVCEPCPAGSIQASGASVECIPCKAGEYQDENGSILCKRCGMGEYQDQTGATGCKPCPTATSTHGLGSLFLGDCGCKQGSINVANATVGVVTCVACPEGLRCPLGSSLESLKMGDQKFGEAFTPRILEGYFSTEEQPLEVFKCQTLEHCPGGVPGRCPGRREGIPCSECPSATSWTGKECRQCSGGLVVVPILAGGVFFLGLIAAYYAIPPRITAKATQGETLSMCAGVATGLVQCLAIIGLTSVRWPKAFESIATSSSVVLLDVEMFSIACMVGGTNWGRYIMSLAVFPLGPLWLLVCFTSSRCFKNCMCPAPWTWTRLLNTMGHFLQVGFSAMSALSLQPLMCYQHPNGQHSLLKHAGVFCNTGEHLVMLLSGIGLLSFMVVTFVGVCAWGAWHIPRWSLMHSDRIWAFAFLISRFRMDRWWYGVPVLLRFPLLSLCPVLATDFPPAQAAMVATVLMAGLLLHICFLPWKVPVVNLVDGCLQAMLLLLVAITPDIEFTHAIEDFHQGIALVILSCMLFLFTSLTFLVALAKLYQVVERASGRAVASTQDFTILNLGRRQSSMEIAELIKKVSAGLLDLEVASAKEVLDQMHPGDVSRIIDTIQLLRTELLSQRSDDVPTTSKTASTGRVSPCKRGSVLVPYEAPSDEDQKHTAKGEAVPRSAGAFAHVIRLLRRPQRVQPAGLGGGEGGAEMMWLNVPGVAGSRECACSACGETLEQVAKVEAVEKEEKEENAEKEEKEDNAEKVEKEEKGEKEEVVDDPTCGEPVTNAVLMDSRRDAPTASNRRTPTLE</sequence>
<keyword evidence="6" id="KW-0675">Receptor</keyword>
<organism evidence="5">
    <name type="scientific">Cladocopium goreaui</name>
    <dbReference type="NCBI Taxonomy" id="2562237"/>
    <lineage>
        <taxon>Eukaryota</taxon>
        <taxon>Sar</taxon>
        <taxon>Alveolata</taxon>
        <taxon>Dinophyceae</taxon>
        <taxon>Suessiales</taxon>
        <taxon>Symbiodiniaceae</taxon>
        <taxon>Cladocopium</taxon>
    </lineage>
</organism>
<reference evidence="6 7" key="2">
    <citation type="submission" date="2024-05" db="EMBL/GenBank/DDBJ databases">
        <authorList>
            <person name="Chen Y."/>
            <person name="Shah S."/>
            <person name="Dougan E. K."/>
            <person name="Thang M."/>
            <person name="Chan C."/>
        </authorList>
    </citation>
    <scope>NUCLEOTIDE SEQUENCE [LARGE SCALE GENOMIC DNA]</scope>
</reference>
<feature type="transmembrane region" description="Helical" evidence="2">
    <location>
        <begin position="917"/>
        <end position="943"/>
    </location>
</feature>
<dbReference type="PANTHER" id="PTHR46967:SF2">
    <property type="entry name" value="SUSHI, VON WILLEBRAND FACTOR TYPE A, EGF AND PENTRAXIN DOMAIN-CONTAINING PROTEIN 1-LIKE"/>
    <property type="match status" value="1"/>
</dbReference>
<keyword evidence="2" id="KW-1133">Transmembrane helix</keyword>
<dbReference type="OrthoDB" id="430340at2759"/>
<feature type="transmembrane region" description="Helical" evidence="2">
    <location>
        <begin position="831"/>
        <end position="854"/>
    </location>
</feature>
<feature type="signal peptide" evidence="3">
    <location>
        <begin position="1"/>
        <end position="28"/>
    </location>
</feature>
<keyword evidence="6" id="KW-0418">Kinase</keyword>
<feature type="compositionally biased region" description="Polar residues" evidence="1">
    <location>
        <begin position="1330"/>
        <end position="1340"/>
    </location>
</feature>
<dbReference type="GO" id="GO:0016301">
    <property type="term" value="F:kinase activity"/>
    <property type="evidence" value="ECO:0007669"/>
    <property type="project" value="UniProtKB-KW"/>
</dbReference>
<dbReference type="Gene3D" id="2.10.50.10">
    <property type="entry name" value="Tumor Necrosis Factor Receptor, subunit A, domain 2"/>
    <property type="match status" value="2"/>
</dbReference>
<dbReference type="InterPro" id="IPR009030">
    <property type="entry name" value="Growth_fac_rcpt_cys_sf"/>
</dbReference>
<dbReference type="EMBL" id="CAMXCT030002691">
    <property type="protein sequence ID" value="CAL4787186.1"/>
    <property type="molecule type" value="Genomic_DNA"/>
</dbReference>
<keyword evidence="2" id="KW-0472">Membrane</keyword>
<dbReference type="Pfam" id="PF07699">
    <property type="entry name" value="Ephrin_rec_like"/>
    <property type="match status" value="1"/>
</dbReference>
<feature type="transmembrane region" description="Helical" evidence="2">
    <location>
        <begin position="997"/>
        <end position="1016"/>
    </location>
</feature>
<dbReference type="PANTHER" id="PTHR46967">
    <property type="entry name" value="INSULIN-LIKE GROWTH FACTOR BINDING PROTEIN,N-TERMINAL"/>
    <property type="match status" value="1"/>
</dbReference>
<feature type="compositionally biased region" description="Polar residues" evidence="1">
    <location>
        <begin position="358"/>
        <end position="379"/>
    </location>
</feature>
<feature type="chain" id="PRO_5043272431" evidence="3">
    <location>
        <begin position="29"/>
        <end position="1340"/>
    </location>
</feature>
<keyword evidence="7" id="KW-1185">Reference proteome</keyword>
<evidence type="ECO:0000313" key="6">
    <source>
        <dbReference type="EMBL" id="CAL4787186.1"/>
    </source>
</evidence>
<feature type="transmembrane region" description="Helical" evidence="2">
    <location>
        <begin position="1023"/>
        <end position="1042"/>
    </location>
</feature>
<dbReference type="SUPFAM" id="SSF53850">
    <property type="entry name" value="Periplasmic binding protein-like II"/>
    <property type="match status" value="1"/>
</dbReference>
<dbReference type="CDD" id="cd00185">
    <property type="entry name" value="TNFRSF"/>
    <property type="match status" value="1"/>
</dbReference>
<evidence type="ECO:0000313" key="7">
    <source>
        <dbReference type="Proteomes" id="UP001152797"/>
    </source>
</evidence>
<feature type="compositionally biased region" description="Basic residues" evidence="1">
    <location>
        <begin position="383"/>
        <end position="392"/>
    </location>
</feature>
<dbReference type="Gene3D" id="3.40.190.10">
    <property type="entry name" value="Periplasmic binding protein-like II"/>
    <property type="match status" value="1"/>
</dbReference>
<protein>
    <submittedName>
        <fullName evidence="6">Tyrosine-protein kinase ephrin type A/B receptor-like domain-containing protein</fullName>
    </submittedName>
</protein>
<dbReference type="SUPFAM" id="SSF57184">
    <property type="entry name" value="Growth factor receptor domain"/>
    <property type="match status" value="1"/>
</dbReference>
<feature type="compositionally biased region" description="Polar residues" evidence="1">
    <location>
        <begin position="1165"/>
        <end position="1178"/>
    </location>
</feature>
<feature type="region of interest" description="Disordered" evidence="1">
    <location>
        <begin position="1165"/>
        <end position="1186"/>
    </location>
</feature>
<keyword evidence="6" id="KW-0808">Transferase</keyword>
<feature type="compositionally biased region" description="Basic and acidic residues" evidence="1">
    <location>
        <begin position="1285"/>
        <end position="1304"/>
    </location>
</feature>
<evidence type="ECO:0000256" key="3">
    <source>
        <dbReference type="SAM" id="SignalP"/>
    </source>
</evidence>
<feature type="transmembrane region" description="Helical" evidence="2">
    <location>
        <begin position="769"/>
        <end position="790"/>
    </location>
</feature>
<dbReference type="SMART" id="SM01411">
    <property type="entry name" value="Ephrin_rec_like"/>
    <property type="match status" value="2"/>
</dbReference>
<evidence type="ECO:0000256" key="2">
    <source>
        <dbReference type="SAM" id="Phobius"/>
    </source>
</evidence>
<feature type="domain" description="Tyrosine-protein kinase ephrin type A/B receptor-like" evidence="4">
    <location>
        <begin position="563"/>
        <end position="600"/>
    </location>
</feature>
<evidence type="ECO:0000259" key="4">
    <source>
        <dbReference type="Pfam" id="PF07699"/>
    </source>
</evidence>
<feature type="region of interest" description="Disordered" evidence="1">
    <location>
        <begin position="1274"/>
        <end position="1340"/>
    </location>
</feature>